<evidence type="ECO:0000256" key="2">
    <source>
        <dbReference type="ARBA" id="ARBA00022942"/>
    </source>
</evidence>
<dbReference type="PROSITE" id="PS00854">
    <property type="entry name" value="PROTEASOME_BETA_1"/>
    <property type="match status" value="1"/>
</dbReference>
<protein>
    <recommendedName>
        <fullName evidence="5">Proteasome subunit beta</fullName>
    </recommendedName>
</protein>
<dbReference type="GO" id="GO:0051603">
    <property type="term" value="P:proteolysis involved in protein catabolic process"/>
    <property type="evidence" value="ECO:0007669"/>
    <property type="project" value="InterPro"/>
</dbReference>
<keyword evidence="1 5" id="KW-0963">Cytoplasm</keyword>
<comment type="subunit">
    <text evidence="4">The 26S proteasome consists of a 20S proteasome core and two 19S regulatory subunits. The 20S proteasome core is composed of 28 subunits that are arranged in four stacked rings, resulting in a barrel-shaped structure. The two end rings are each formed by seven alpha subunits, and the two central rings are each formed by seven beta subunits. The catalytic chamber with the active sites is on the inside of the barrel.</text>
</comment>
<evidence type="ECO:0000256" key="5">
    <source>
        <dbReference type="RuleBase" id="RU004203"/>
    </source>
</evidence>
<comment type="similarity">
    <text evidence="5">Belongs to the peptidase T1B family.</text>
</comment>
<accession>A0A1B0BMW3</accession>
<dbReference type="EnsemblMetazoa" id="GPPI035082-RA">
    <property type="protein sequence ID" value="GPPI035082-PA"/>
    <property type="gene ID" value="GPPI035082"/>
</dbReference>
<evidence type="ECO:0000256" key="1">
    <source>
        <dbReference type="ARBA" id="ARBA00022490"/>
    </source>
</evidence>
<organism evidence="6 7">
    <name type="scientific">Glossina palpalis gambiensis</name>
    <dbReference type="NCBI Taxonomy" id="67801"/>
    <lineage>
        <taxon>Eukaryota</taxon>
        <taxon>Metazoa</taxon>
        <taxon>Ecdysozoa</taxon>
        <taxon>Arthropoda</taxon>
        <taxon>Hexapoda</taxon>
        <taxon>Insecta</taxon>
        <taxon>Pterygota</taxon>
        <taxon>Neoptera</taxon>
        <taxon>Endopterygota</taxon>
        <taxon>Diptera</taxon>
        <taxon>Brachycera</taxon>
        <taxon>Muscomorpha</taxon>
        <taxon>Hippoboscoidea</taxon>
        <taxon>Glossinidae</taxon>
        <taxon>Glossina</taxon>
    </lineage>
</organism>
<dbReference type="Proteomes" id="UP000092460">
    <property type="component" value="Unassembled WGS sequence"/>
</dbReference>
<keyword evidence="5" id="KW-0539">Nucleus</keyword>
<sequence length="286" mass="31783">MAFWGSDEIVDEPLYGIKRTEFQSCEYNGGAIVALACNEFAIIAGDACLGSANIKHAVNKNKLFQLSDNCILGSTGCWGDVLAFTSLVEKQKAMYGQDNSNTLSINDVTKMLSTLMYSERSIPYNITSVLAGLDDQGEGVVYSYKHEMCCRKLIYKAAGASCANIQQMLDNRIGLTSLQLEMPWEISEERAIEIISDAFMSVSDRDILIGDTVIINTITADGIRFLMTSIMKFSSSALSCVFLRGNIRDFLHMKVLDLNIDNQLSWGLCGFKKYFCDLQTQYECIL</sequence>
<comment type="function">
    <text evidence="3">Non-catalytic component of the proteasome, a multicatalytic proteinase complex which is characterized by its ability to cleave peptides with Arg, Phe, Tyr, Leu, and Glu adjacent to the leaving group at neutral or slightly basic pH. The proteasome has an ATP-dependent proteolytic activity.</text>
</comment>
<dbReference type="PANTHER" id="PTHR32194">
    <property type="entry name" value="METALLOPROTEASE TLDD"/>
    <property type="match status" value="1"/>
</dbReference>
<dbReference type="EMBL" id="JXJN01017069">
    <property type="status" value="NOT_ANNOTATED_CDS"/>
    <property type="molecule type" value="Genomic_DNA"/>
</dbReference>
<proteinExistence type="inferred from homology"/>
<reference evidence="7" key="1">
    <citation type="submission" date="2015-01" db="EMBL/GenBank/DDBJ databases">
        <authorList>
            <person name="Aksoy S."/>
            <person name="Warren W."/>
            <person name="Wilson R.K."/>
        </authorList>
    </citation>
    <scope>NUCLEOTIDE SEQUENCE [LARGE SCALE GENOMIC DNA]</scope>
    <source>
        <strain evidence="7">IAEA</strain>
    </source>
</reference>
<dbReference type="GO" id="GO:0005839">
    <property type="term" value="C:proteasome core complex"/>
    <property type="evidence" value="ECO:0007669"/>
    <property type="project" value="InterPro"/>
</dbReference>
<dbReference type="Pfam" id="PF00227">
    <property type="entry name" value="Proteasome"/>
    <property type="match status" value="1"/>
</dbReference>
<dbReference type="InterPro" id="IPR001353">
    <property type="entry name" value="Proteasome_sua/b"/>
</dbReference>
<evidence type="ECO:0000256" key="3">
    <source>
        <dbReference type="ARBA" id="ARBA00024953"/>
    </source>
</evidence>
<keyword evidence="2 5" id="KW-0647">Proteasome</keyword>
<reference evidence="6" key="2">
    <citation type="submission" date="2020-05" db="UniProtKB">
        <authorList>
            <consortium name="EnsemblMetazoa"/>
        </authorList>
    </citation>
    <scope>IDENTIFICATION</scope>
    <source>
        <strain evidence="6">IAEA</strain>
    </source>
</reference>
<dbReference type="STRING" id="67801.A0A1B0BMW3"/>
<dbReference type="InterPro" id="IPR016050">
    <property type="entry name" value="Proteasome_bsu_CS"/>
</dbReference>
<dbReference type="GO" id="GO:0005634">
    <property type="term" value="C:nucleus"/>
    <property type="evidence" value="ECO:0007669"/>
    <property type="project" value="UniProtKB-SubCell"/>
</dbReference>
<evidence type="ECO:0000313" key="6">
    <source>
        <dbReference type="EnsemblMetazoa" id="GPPI035082-PA"/>
    </source>
</evidence>
<dbReference type="SUPFAM" id="SSF56235">
    <property type="entry name" value="N-terminal nucleophile aminohydrolases (Ntn hydrolases)"/>
    <property type="match status" value="1"/>
</dbReference>
<dbReference type="VEuPathDB" id="VectorBase:GPPI035082"/>
<dbReference type="InterPro" id="IPR029055">
    <property type="entry name" value="Ntn_hydrolases_N"/>
</dbReference>
<comment type="function">
    <text evidence="5">Component of the proteasome, a multicatalytic proteinase complex which is characterized by its ability to cleave peptides with Arg, Phe, Tyr, Leu, and Glu adjacent to the leaving group at neutral or slightly basic pH. The proteasome has an ATP-dependent proteolytic activity.</text>
</comment>
<dbReference type="GO" id="GO:0005737">
    <property type="term" value="C:cytoplasm"/>
    <property type="evidence" value="ECO:0007669"/>
    <property type="project" value="UniProtKB-SubCell"/>
</dbReference>
<dbReference type="InterPro" id="IPR023333">
    <property type="entry name" value="Proteasome_suB-type"/>
</dbReference>
<keyword evidence="7" id="KW-1185">Reference proteome</keyword>
<evidence type="ECO:0000313" key="7">
    <source>
        <dbReference type="Proteomes" id="UP000092460"/>
    </source>
</evidence>
<dbReference type="AlphaFoldDB" id="A0A1B0BMW3"/>
<dbReference type="PANTHER" id="PTHR32194:SF2">
    <property type="entry name" value="PROTEASOME SUBUNIT BETA TYPE-1"/>
    <property type="match status" value="1"/>
</dbReference>
<dbReference type="Gene3D" id="3.60.20.10">
    <property type="entry name" value="Glutamine Phosphoribosylpyrophosphate, subunit 1, domain 1"/>
    <property type="match status" value="1"/>
</dbReference>
<comment type="subcellular location">
    <subcellularLocation>
        <location evidence="5">Cytoplasm</location>
    </subcellularLocation>
    <subcellularLocation>
        <location evidence="5">Nucleus</location>
    </subcellularLocation>
</comment>
<evidence type="ECO:0000256" key="4">
    <source>
        <dbReference type="ARBA" id="ARBA00026071"/>
    </source>
</evidence>
<name>A0A1B0BMW3_9MUSC</name>
<comment type="subunit">
    <text evidence="5">Component of the proteasome complex.</text>
</comment>